<dbReference type="NCBIfam" id="TIGR01430">
    <property type="entry name" value="aden_deam"/>
    <property type="match status" value="1"/>
</dbReference>
<dbReference type="InterPro" id="IPR032466">
    <property type="entry name" value="Metal_Hydrolase"/>
</dbReference>
<dbReference type="GO" id="GO:0046872">
    <property type="term" value="F:metal ion binding"/>
    <property type="evidence" value="ECO:0007669"/>
    <property type="project" value="UniProtKB-KW"/>
</dbReference>
<comment type="cofactor">
    <cofactor evidence="1">
        <name>Zn(2+)</name>
        <dbReference type="ChEBI" id="CHEBI:29105"/>
    </cofactor>
</comment>
<dbReference type="Proteomes" id="UP000799302">
    <property type="component" value="Unassembled WGS sequence"/>
</dbReference>
<name>A0A6A6UHP4_9PEZI</name>
<evidence type="ECO:0000256" key="1">
    <source>
        <dbReference type="ARBA" id="ARBA00001947"/>
    </source>
</evidence>
<dbReference type="PANTHER" id="PTHR43114">
    <property type="entry name" value="ADENINE DEAMINASE"/>
    <property type="match status" value="1"/>
</dbReference>
<dbReference type="GO" id="GO:0000034">
    <property type="term" value="F:adenine deaminase activity"/>
    <property type="evidence" value="ECO:0007669"/>
    <property type="project" value="TreeGrafter"/>
</dbReference>
<dbReference type="InterPro" id="IPR001365">
    <property type="entry name" value="A_deaminase_dom"/>
</dbReference>
<evidence type="ECO:0000259" key="4">
    <source>
        <dbReference type="Pfam" id="PF00962"/>
    </source>
</evidence>
<dbReference type="Pfam" id="PF00962">
    <property type="entry name" value="A_deaminase"/>
    <property type="match status" value="1"/>
</dbReference>
<accession>A0A6A6UHP4</accession>
<dbReference type="GO" id="GO:0043103">
    <property type="term" value="P:hypoxanthine salvage"/>
    <property type="evidence" value="ECO:0007669"/>
    <property type="project" value="TreeGrafter"/>
</dbReference>
<proteinExistence type="predicted"/>
<keyword evidence="6" id="KW-1185">Reference proteome</keyword>
<organism evidence="5 6">
    <name type="scientific">Microthyrium microscopicum</name>
    <dbReference type="NCBI Taxonomy" id="703497"/>
    <lineage>
        <taxon>Eukaryota</taxon>
        <taxon>Fungi</taxon>
        <taxon>Dikarya</taxon>
        <taxon>Ascomycota</taxon>
        <taxon>Pezizomycotina</taxon>
        <taxon>Dothideomycetes</taxon>
        <taxon>Dothideomycetes incertae sedis</taxon>
        <taxon>Microthyriales</taxon>
        <taxon>Microthyriaceae</taxon>
        <taxon>Microthyrium</taxon>
    </lineage>
</organism>
<gene>
    <name evidence="5" type="ORF">BT63DRAFT_468774</name>
</gene>
<dbReference type="Gene3D" id="3.20.20.140">
    <property type="entry name" value="Metal-dependent hydrolases"/>
    <property type="match status" value="1"/>
</dbReference>
<dbReference type="InterPro" id="IPR006330">
    <property type="entry name" value="Ado/ade_deaminase"/>
</dbReference>
<dbReference type="PANTHER" id="PTHR43114:SF7">
    <property type="entry name" value="ADENOSINE DEAMINASE DOMAIN-CONTAINING PROTEIN"/>
    <property type="match status" value="1"/>
</dbReference>
<evidence type="ECO:0000313" key="6">
    <source>
        <dbReference type="Proteomes" id="UP000799302"/>
    </source>
</evidence>
<dbReference type="AlphaFoldDB" id="A0A6A6UHP4"/>
<dbReference type="GO" id="GO:0005829">
    <property type="term" value="C:cytosol"/>
    <property type="evidence" value="ECO:0007669"/>
    <property type="project" value="TreeGrafter"/>
</dbReference>
<dbReference type="SUPFAM" id="SSF51556">
    <property type="entry name" value="Metallo-dependent hydrolases"/>
    <property type="match status" value="1"/>
</dbReference>
<feature type="domain" description="Adenosine deaminase" evidence="4">
    <location>
        <begin position="31"/>
        <end position="373"/>
    </location>
</feature>
<sequence length="383" mass="44228">MGIEEALSHQSRLDLREELLAANDKFILEIPKVELHVHIEGTLTVDMRWKFTQRNSAKLKLFSNGPEMHSLEEIQAAMQATMPDPTRMNNNEERDIFFESYFEGFQALQTKEDYYDLAMNYFEQAASMNVRYCEPFFDPQGHTSRGVHWDVMMGGFKEAQMEAEERLNIKSGWIMCFLRDSPVESAMEHYKAALPYRDMIVGIGLDSCEEDRPPVLFEEVFTLARRDGFKLTMHCDVDQKDTPEHIRQCLSVVAEGGLDRIDHGLNISDHQNLIDLALKRDLALTICPWSYLRMTTYAQLGPRIRALYDAGIKITINSDDTAFMDDCWILHNMLAAKRLCGFNDGDILVLARNAINVCWALQSVKEKMHQELDMVYNKFYPNQ</sequence>
<reference evidence="5" key="1">
    <citation type="journal article" date="2020" name="Stud. Mycol.">
        <title>101 Dothideomycetes genomes: a test case for predicting lifestyles and emergence of pathogens.</title>
        <authorList>
            <person name="Haridas S."/>
            <person name="Albert R."/>
            <person name="Binder M."/>
            <person name="Bloem J."/>
            <person name="Labutti K."/>
            <person name="Salamov A."/>
            <person name="Andreopoulos B."/>
            <person name="Baker S."/>
            <person name="Barry K."/>
            <person name="Bills G."/>
            <person name="Bluhm B."/>
            <person name="Cannon C."/>
            <person name="Castanera R."/>
            <person name="Culley D."/>
            <person name="Daum C."/>
            <person name="Ezra D."/>
            <person name="Gonzalez J."/>
            <person name="Henrissat B."/>
            <person name="Kuo A."/>
            <person name="Liang C."/>
            <person name="Lipzen A."/>
            <person name="Lutzoni F."/>
            <person name="Magnuson J."/>
            <person name="Mondo S."/>
            <person name="Nolan M."/>
            <person name="Ohm R."/>
            <person name="Pangilinan J."/>
            <person name="Park H.-J."/>
            <person name="Ramirez L."/>
            <person name="Alfaro M."/>
            <person name="Sun H."/>
            <person name="Tritt A."/>
            <person name="Yoshinaga Y."/>
            <person name="Zwiers L.-H."/>
            <person name="Turgeon B."/>
            <person name="Goodwin S."/>
            <person name="Spatafora J."/>
            <person name="Crous P."/>
            <person name="Grigoriev I."/>
        </authorList>
    </citation>
    <scope>NUCLEOTIDE SEQUENCE</scope>
    <source>
        <strain evidence="5">CBS 115976</strain>
    </source>
</reference>
<evidence type="ECO:0000256" key="3">
    <source>
        <dbReference type="ARBA" id="ARBA00022801"/>
    </source>
</evidence>
<dbReference type="GO" id="GO:0006146">
    <property type="term" value="P:adenine catabolic process"/>
    <property type="evidence" value="ECO:0007669"/>
    <property type="project" value="TreeGrafter"/>
</dbReference>
<keyword evidence="3" id="KW-0378">Hydrolase</keyword>
<evidence type="ECO:0000313" key="5">
    <source>
        <dbReference type="EMBL" id="KAF2670967.1"/>
    </source>
</evidence>
<dbReference type="EMBL" id="MU004233">
    <property type="protein sequence ID" value="KAF2670967.1"/>
    <property type="molecule type" value="Genomic_DNA"/>
</dbReference>
<evidence type="ECO:0000256" key="2">
    <source>
        <dbReference type="ARBA" id="ARBA00022723"/>
    </source>
</evidence>
<dbReference type="OrthoDB" id="272271at2759"/>
<keyword evidence="2" id="KW-0479">Metal-binding</keyword>
<protein>
    <submittedName>
        <fullName evidence="5">Putative adenosine deaminase</fullName>
    </submittedName>
</protein>